<dbReference type="RefSeq" id="WP_229999388.1">
    <property type="nucleotide sequence ID" value="NZ_JAJJMN010000001.1"/>
</dbReference>
<dbReference type="InterPro" id="IPR051396">
    <property type="entry name" value="Bact_Antivir_Def_Nuclease"/>
</dbReference>
<sequence length="380" mass="44950">MQNNHLTYFKIENFKKFDSLEIQDIGQFNLIVGDNNVGKTCLLEALLFDKRPKNTINWFHELLIKRRLIPNLFILLNEENKELNFESNTFTFYQKNKKRPISFQINEDRYSIENIFEEIHKTSKEDLKNFTDKVSLFDYDGIRKKSKNWIVFKNNDDVKFLLDLTSTYYENFINKPENSKIPSIPSLMLNDELEKFLGKHYEQIFVKLNLGVKISEIILKLFPNIEITEFQSSEINLLSFKSLMIKTTERDEFHNIREYGEGFVRSIYITILLLSSDYNKIIIDEIDTGIHHTKLVELWKIVIQLCKELNIQLFATTHSKECSEAFFQASKELNETIQNDIRLIELFQSKETVFSGTVSGFENIEYSIKNLPFRGEKIYD</sequence>
<protein>
    <submittedName>
        <fullName evidence="2">AAA family ATPase</fullName>
    </submittedName>
</protein>
<dbReference type="EMBL" id="JAJJMN010000001">
    <property type="protein sequence ID" value="MCC9017970.1"/>
    <property type="molecule type" value="Genomic_DNA"/>
</dbReference>
<comment type="caution">
    <text evidence="2">The sequence shown here is derived from an EMBL/GenBank/DDBJ whole genome shotgun (WGS) entry which is preliminary data.</text>
</comment>
<dbReference type="PANTHER" id="PTHR43581">
    <property type="entry name" value="ATP/GTP PHOSPHATASE"/>
    <property type="match status" value="1"/>
</dbReference>
<dbReference type="SUPFAM" id="SSF52540">
    <property type="entry name" value="P-loop containing nucleoside triphosphate hydrolases"/>
    <property type="match status" value="2"/>
</dbReference>
<accession>A0ABS8LZE6</accession>
<organism evidence="2 3">
    <name type="scientific">Flavobacterium lipolyticum</name>
    <dbReference type="NCBI Taxonomy" id="2893754"/>
    <lineage>
        <taxon>Bacteria</taxon>
        <taxon>Pseudomonadati</taxon>
        <taxon>Bacteroidota</taxon>
        <taxon>Flavobacteriia</taxon>
        <taxon>Flavobacteriales</taxon>
        <taxon>Flavobacteriaceae</taxon>
        <taxon>Flavobacterium</taxon>
    </lineage>
</organism>
<dbReference type="Proteomes" id="UP001430700">
    <property type="component" value="Unassembled WGS sequence"/>
</dbReference>
<reference evidence="2" key="1">
    <citation type="submission" date="2021-11" db="EMBL/GenBank/DDBJ databases">
        <title>Description of novel Flavobacterium species.</title>
        <authorList>
            <person name="Saticioglu I.B."/>
            <person name="Ay H."/>
            <person name="Altun S."/>
            <person name="Duman M."/>
        </authorList>
    </citation>
    <scope>NUCLEOTIDE SEQUENCE</scope>
    <source>
        <strain evidence="2">F-126</strain>
    </source>
</reference>
<keyword evidence="3" id="KW-1185">Reference proteome</keyword>
<dbReference type="InterPro" id="IPR027417">
    <property type="entry name" value="P-loop_NTPase"/>
</dbReference>
<feature type="domain" description="ATPase AAA-type core" evidence="1">
    <location>
        <begin position="28"/>
        <end position="319"/>
    </location>
</feature>
<name>A0ABS8LZE6_9FLAO</name>
<dbReference type="PANTHER" id="PTHR43581:SF4">
    <property type="entry name" value="ATP_GTP PHOSPHATASE"/>
    <property type="match status" value="1"/>
</dbReference>
<evidence type="ECO:0000313" key="3">
    <source>
        <dbReference type="Proteomes" id="UP001430700"/>
    </source>
</evidence>
<gene>
    <name evidence="2" type="ORF">LNQ34_09315</name>
</gene>
<evidence type="ECO:0000313" key="2">
    <source>
        <dbReference type="EMBL" id="MCC9017970.1"/>
    </source>
</evidence>
<evidence type="ECO:0000259" key="1">
    <source>
        <dbReference type="Pfam" id="PF13304"/>
    </source>
</evidence>
<proteinExistence type="predicted"/>
<dbReference type="Pfam" id="PF13304">
    <property type="entry name" value="AAA_21"/>
    <property type="match status" value="1"/>
</dbReference>
<dbReference type="InterPro" id="IPR003959">
    <property type="entry name" value="ATPase_AAA_core"/>
</dbReference>
<dbReference type="Gene3D" id="3.40.50.300">
    <property type="entry name" value="P-loop containing nucleotide triphosphate hydrolases"/>
    <property type="match status" value="1"/>
</dbReference>